<dbReference type="Pfam" id="PF07992">
    <property type="entry name" value="Pyr_redox_2"/>
    <property type="match status" value="1"/>
</dbReference>
<feature type="domain" description="Reductase C-terminal" evidence="8">
    <location>
        <begin position="241"/>
        <end position="321"/>
    </location>
</feature>
<keyword evidence="4" id="KW-0274">FAD</keyword>
<dbReference type="GeneID" id="14906063"/>
<gene>
    <name evidence="9" type="ORF">IMG5_145400</name>
</gene>
<dbReference type="InterPro" id="IPR036188">
    <property type="entry name" value="FAD/NAD-bd_sf"/>
</dbReference>
<dbReference type="FunCoup" id="G0QXV2">
    <property type="interactions" value="6"/>
</dbReference>
<dbReference type="Proteomes" id="UP000008983">
    <property type="component" value="Unassembled WGS sequence"/>
</dbReference>
<accession>G0QXV2</accession>
<comment type="cofactor">
    <cofactor evidence="1">
        <name>FAD</name>
        <dbReference type="ChEBI" id="CHEBI:57692"/>
    </cofactor>
</comment>
<dbReference type="PRINTS" id="PR00411">
    <property type="entry name" value="PNDRDTASEI"/>
</dbReference>
<evidence type="ECO:0000256" key="5">
    <source>
        <dbReference type="ARBA" id="ARBA00023002"/>
    </source>
</evidence>
<dbReference type="Pfam" id="PF14759">
    <property type="entry name" value="Reductase_C"/>
    <property type="match status" value="1"/>
</dbReference>
<dbReference type="OrthoDB" id="432169at2759"/>
<dbReference type="Gene3D" id="3.30.390.30">
    <property type="match status" value="1"/>
</dbReference>
<organism evidence="9 10">
    <name type="scientific">Ichthyophthirius multifiliis</name>
    <name type="common">White spot disease agent</name>
    <name type="synonym">Ich</name>
    <dbReference type="NCBI Taxonomy" id="5932"/>
    <lineage>
        <taxon>Eukaryota</taxon>
        <taxon>Sar</taxon>
        <taxon>Alveolata</taxon>
        <taxon>Ciliophora</taxon>
        <taxon>Intramacronucleata</taxon>
        <taxon>Oligohymenophorea</taxon>
        <taxon>Hymenostomatida</taxon>
        <taxon>Ophryoglenina</taxon>
        <taxon>Ichthyophthirius</taxon>
    </lineage>
</organism>
<dbReference type="eggNOG" id="KOG1336">
    <property type="taxonomic scope" value="Eukaryota"/>
</dbReference>
<dbReference type="RefSeq" id="XP_004031185.1">
    <property type="nucleotide sequence ID" value="XM_004031137.1"/>
</dbReference>
<feature type="domain" description="FAD/NAD(P)-binding" evidence="7">
    <location>
        <begin position="47"/>
        <end position="222"/>
    </location>
</feature>
<dbReference type="OMA" id="CDPMVAL"/>
<evidence type="ECO:0000256" key="1">
    <source>
        <dbReference type="ARBA" id="ARBA00001974"/>
    </source>
</evidence>
<reference evidence="9 10" key="1">
    <citation type="submission" date="2011-07" db="EMBL/GenBank/DDBJ databases">
        <authorList>
            <person name="Coyne R."/>
            <person name="Brami D."/>
            <person name="Johnson J."/>
            <person name="Hostetler J."/>
            <person name="Hannick L."/>
            <person name="Clark T."/>
            <person name="Cassidy-Hanley D."/>
            <person name="Inman J."/>
        </authorList>
    </citation>
    <scope>NUCLEOTIDE SEQUENCE [LARGE SCALE GENOMIC DNA]</scope>
    <source>
        <strain evidence="9 10">G5</strain>
    </source>
</reference>
<name>G0QXV2_ICHMU</name>
<evidence type="ECO:0000259" key="8">
    <source>
        <dbReference type="Pfam" id="PF14759"/>
    </source>
</evidence>
<dbReference type="InterPro" id="IPR023753">
    <property type="entry name" value="FAD/NAD-binding_dom"/>
</dbReference>
<evidence type="ECO:0000313" key="9">
    <source>
        <dbReference type="EMBL" id="EGR29949.1"/>
    </source>
</evidence>
<dbReference type="EMBL" id="GL984089">
    <property type="protein sequence ID" value="EGR29949.1"/>
    <property type="molecule type" value="Genomic_DNA"/>
</dbReference>
<dbReference type="PRINTS" id="PR00368">
    <property type="entry name" value="FADPNR"/>
</dbReference>
<dbReference type="InterPro" id="IPR050446">
    <property type="entry name" value="FAD-oxidoreductase/Apoptosis"/>
</dbReference>
<proteinExistence type="inferred from homology"/>
<dbReference type="GO" id="GO:0016651">
    <property type="term" value="F:oxidoreductase activity, acting on NAD(P)H"/>
    <property type="evidence" value="ECO:0007669"/>
    <property type="project" value="TreeGrafter"/>
</dbReference>
<evidence type="ECO:0008006" key="11">
    <source>
        <dbReference type="Google" id="ProtNLM"/>
    </source>
</evidence>
<evidence type="ECO:0000256" key="4">
    <source>
        <dbReference type="ARBA" id="ARBA00022827"/>
    </source>
</evidence>
<dbReference type="PANTHER" id="PTHR43557:SF2">
    <property type="entry name" value="RIESKE DOMAIN-CONTAINING PROTEIN-RELATED"/>
    <property type="match status" value="1"/>
</dbReference>
<keyword evidence="3" id="KW-0285">Flavoprotein</keyword>
<evidence type="ECO:0000256" key="2">
    <source>
        <dbReference type="ARBA" id="ARBA00006442"/>
    </source>
</evidence>
<dbReference type="STRING" id="857967.G0QXV2"/>
<dbReference type="Gene3D" id="3.50.50.60">
    <property type="entry name" value="FAD/NAD(P)-binding domain"/>
    <property type="match status" value="2"/>
</dbReference>
<evidence type="ECO:0000259" key="7">
    <source>
        <dbReference type="Pfam" id="PF07992"/>
    </source>
</evidence>
<dbReference type="InParanoid" id="G0QXV2"/>
<dbReference type="SUPFAM" id="SSF51905">
    <property type="entry name" value="FAD/NAD(P)-binding domain"/>
    <property type="match status" value="1"/>
</dbReference>
<dbReference type="PANTHER" id="PTHR43557">
    <property type="entry name" value="APOPTOSIS-INDUCING FACTOR 1"/>
    <property type="match status" value="1"/>
</dbReference>
<keyword evidence="10" id="KW-1185">Reference proteome</keyword>
<evidence type="ECO:0000313" key="10">
    <source>
        <dbReference type="Proteomes" id="UP000008983"/>
    </source>
</evidence>
<dbReference type="GO" id="GO:0005737">
    <property type="term" value="C:cytoplasm"/>
    <property type="evidence" value="ECO:0007669"/>
    <property type="project" value="TreeGrafter"/>
</dbReference>
<dbReference type="AlphaFoldDB" id="G0QXV2"/>
<evidence type="ECO:0000256" key="3">
    <source>
        <dbReference type="ARBA" id="ARBA00022630"/>
    </source>
</evidence>
<dbReference type="InterPro" id="IPR028202">
    <property type="entry name" value="Reductase_C"/>
</dbReference>
<feature type="region of interest" description="Disordered" evidence="6">
    <location>
        <begin position="1"/>
        <end position="29"/>
    </location>
</feature>
<sequence length="350" mass="39599">MKLKKQTSKIEKQLPKTNKKSSTINYQQPQAQTHVTQTYKELLKIKYSLLENIKIYEKLKKKLQESQNIVIVGASFIGLESASSIKDFLKDKINVNVVDNCKVPHERVFGDEIGQVIQKMHEQNGIKFHLKTGIQKMEDNKIYLNDGSVLEADLVLLGAGVSPNTAFAQNIDKDFLGGIKTDVFLESSQKGVFAAGDIANYPYHFTGQRVRIEHINTSIYQGYVAALNMLGKQVPVQEIPFFWTRQWNKSIHYTGYGQGFDDVFIQGDLNKLEFMAWYSIRGRVVAFAAMNKGPVAMVVNEAMKQNVLPSMQDIKEGKVNIEDIKKSVEKRGSFCKCQRMDKCCGVKAKI</sequence>
<feature type="compositionally biased region" description="Polar residues" evidence="6">
    <location>
        <begin position="20"/>
        <end position="29"/>
    </location>
</feature>
<comment type="similarity">
    <text evidence="2">Belongs to the FAD-dependent oxidoreductase family.</text>
</comment>
<dbReference type="InterPro" id="IPR016156">
    <property type="entry name" value="FAD/NAD-linked_Rdtase_dimer_sf"/>
</dbReference>
<dbReference type="SUPFAM" id="SSF55424">
    <property type="entry name" value="FAD/NAD-linked reductases, dimerisation (C-terminal) domain"/>
    <property type="match status" value="1"/>
</dbReference>
<evidence type="ECO:0000256" key="6">
    <source>
        <dbReference type="SAM" id="MobiDB-lite"/>
    </source>
</evidence>
<protein>
    <recommendedName>
        <fullName evidence="11">FAD/NAD(P)-binding domain-containing protein</fullName>
    </recommendedName>
</protein>
<keyword evidence="5" id="KW-0560">Oxidoreductase</keyword>